<dbReference type="SUPFAM" id="SSF57701">
    <property type="entry name" value="Zn2/Cys6 DNA-binding domain"/>
    <property type="match status" value="1"/>
</dbReference>
<sequence>FTGRPRVTMETPSASPHEMPRPLLRPLLPSTAPRGETTSLPPKRHRVSLACAACRSRKTKCDGRRPMCHECVARESPCQYTETETAMQKRKHEDLEALFDMFKTLAEPEANALLARIRAGADPSLLVEQVKHGNMLMQLLSSSQGGPGGLGPKSYSSL</sequence>
<evidence type="ECO:0000256" key="1">
    <source>
        <dbReference type="ARBA" id="ARBA00023242"/>
    </source>
</evidence>
<dbReference type="EMBL" id="CP069032">
    <property type="protein sequence ID" value="QRD00024.1"/>
    <property type="molecule type" value="Genomic_DNA"/>
</dbReference>
<dbReference type="VEuPathDB" id="FungiDB:JI435_069380"/>
<dbReference type="Pfam" id="PF00172">
    <property type="entry name" value="Zn_clus"/>
    <property type="match status" value="1"/>
</dbReference>
<dbReference type="GO" id="GO:0000981">
    <property type="term" value="F:DNA-binding transcription factor activity, RNA polymerase II-specific"/>
    <property type="evidence" value="ECO:0007669"/>
    <property type="project" value="InterPro"/>
</dbReference>
<evidence type="ECO:0000256" key="2">
    <source>
        <dbReference type="SAM" id="MobiDB-lite"/>
    </source>
</evidence>
<dbReference type="PROSITE" id="PS50048">
    <property type="entry name" value="ZN2_CY6_FUNGAL_2"/>
    <property type="match status" value="1"/>
</dbReference>
<evidence type="ECO:0000313" key="4">
    <source>
        <dbReference type="EMBL" id="QRD00024.1"/>
    </source>
</evidence>
<dbReference type="InterPro" id="IPR036864">
    <property type="entry name" value="Zn2-C6_fun-type_DNA-bd_sf"/>
</dbReference>
<evidence type="ECO:0000313" key="5">
    <source>
        <dbReference type="Proteomes" id="UP000663193"/>
    </source>
</evidence>
<accession>A0A7U2F9B8</accession>
<protein>
    <recommendedName>
        <fullName evidence="3">Zn(2)-C6 fungal-type domain-containing protein</fullName>
    </recommendedName>
</protein>
<reference evidence="5" key="1">
    <citation type="journal article" date="2021" name="BMC Genomics">
        <title>Chromosome-level genome assembly and manually-curated proteome of model necrotroph Parastagonospora nodorum Sn15 reveals a genome-wide trove of candidate effector homologs, and redundancy of virulence-related functions within an accessory chromosome.</title>
        <authorList>
            <person name="Bertazzoni S."/>
            <person name="Jones D.A.B."/>
            <person name="Phan H.T."/>
            <person name="Tan K.-C."/>
            <person name="Hane J.K."/>
        </authorList>
    </citation>
    <scope>NUCLEOTIDE SEQUENCE [LARGE SCALE GENOMIC DNA]</scope>
    <source>
        <strain evidence="5">SN15 / ATCC MYA-4574 / FGSC 10173)</strain>
    </source>
</reference>
<dbReference type="InterPro" id="IPR053187">
    <property type="entry name" value="Notoamide_regulator"/>
</dbReference>
<name>A0A7U2F9B8_PHANO</name>
<dbReference type="PANTHER" id="PTHR47256:SF1">
    <property type="entry name" value="ZN(II)2CYS6 TRANSCRIPTION FACTOR (EUROFUNG)"/>
    <property type="match status" value="1"/>
</dbReference>
<evidence type="ECO:0000259" key="3">
    <source>
        <dbReference type="PROSITE" id="PS50048"/>
    </source>
</evidence>
<dbReference type="Proteomes" id="UP000663193">
    <property type="component" value="Chromosome 10"/>
</dbReference>
<dbReference type="PROSITE" id="PS00463">
    <property type="entry name" value="ZN2_CY6_FUNGAL_1"/>
    <property type="match status" value="1"/>
</dbReference>
<dbReference type="AlphaFoldDB" id="A0A7U2F9B8"/>
<keyword evidence="1" id="KW-0539">Nucleus</keyword>
<dbReference type="GO" id="GO:0008270">
    <property type="term" value="F:zinc ion binding"/>
    <property type="evidence" value="ECO:0007669"/>
    <property type="project" value="InterPro"/>
</dbReference>
<gene>
    <name evidence="4" type="ORF">JI435_069380</name>
</gene>
<organism evidence="4 5">
    <name type="scientific">Phaeosphaeria nodorum (strain SN15 / ATCC MYA-4574 / FGSC 10173)</name>
    <name type="common">Glume blotch fungus</name>
    <name type="synonym">Parastagonospora nodorum</name>
    <dbReference type="NCBI Taxonomy" id="321614"/>
    <lineage>
        <taxon>Eukaryota</taxon>
        <taxon>Fungi</taxon>
        <taxon>Dikarya</taxon>
        <taxon>Ascomycota</taxon>
        <taxon>Pezizomycotina</taxon>
        <taxon>Dothideomycetes</taxon>
        <taxon>Pleosporomycetidae</taxon>
        <taxon>Pleosporales</taxon>
        <taxon>Pleosporineae</taxon>
        <taxon>Phaeosphaeriaceae</taxon>
        <taxon>Parastagonospora</taxon>
    </lineage>
</organism>
<dbReference type="InterPro" id="IPR001138">
    <property type="entry name" value="Zn2Cys6_DnaBD"/>
</dbReference>
<dbReference type="SMART" id="SM00066">
    <property type="entry name" value="GAL4"/>
    <property type="match status" value="1"/>
</dbReference>
<dbReference type="PANTHER" id="PTHR47256">
    <property type="entry name" value="ZN(II)2CYS6 TRANSCRIPTION FACTOR (EUROFUNG)-RELATED"/>
    <property type="match status" value="1"/>
</dbReference>
<dbReference type="Gene3D" id="4.10.240.10">
    <property type="entry name" value="Zn(2)-C6 fungal-type DNA-binding domain"/>
    <property type="match status" value="1"/>
</dbReference>
<feature type="domain" description="Zn(2)-C6 fungal-type" evidence="3">
    <location>
        <begin position="50"/>
        <end position="80"/>
    </location>
</feature>
<proteinExistence type="predicted"/>
<keyword evidence="5" id="KW-1185">Reference proteome</keyword>
<feature type="region of interest" description="Disordered" evidence="2">
    <location>
        <begin position="1"/>
        <end position="43"/>
    </location>
</feature>
<feature type="non-terminal residue" evidence="4">
    <location>
        <position position="158"/>
    </location>
</feature>
<dbReference type="CDD" id="cd00067">
    <property type="entry name" value="GAL4"/>
    <property type="match status" value="1"/>
</dbReference>
<dbReference type="OrthoDB" id="10261408at2759"/>